<evidence type="ECO:0000313" key="4">
    <source>
        <dbReference type="EMBL" id="SJZ81454.1"/>
    </source>
</evidence>
<dbReference type="PANTHER" id="PTHR35902:SF3">
    <property type="entry name" value="NPCBM-ASSOCIATED, NEW3 DOMAIN OF ALPHA-GALACTOSIDASE"/>
    <property type="match status" value="1"/>
</dbReference>
<sequence length="571" mass="61373">MKKLKGILSVFIVMIMALSVQVPAFAAEQTIAPKVTFSNFTVDKTIIKPGDIFTFTVTASSTRGQYIDDASFKFSGGDAFSVYKGSDTEYVSAFSSSVTVSKTFICNNETTAGSHPISVSCSFSYSGPEMNGDGSAEANYSVMTTSNSTVNGNTPVLVMSYDKFDEDIKAGDKFNFNFYITNKSNTYDVRNVNVKINGGDAFTIVSSGDTIYKSGIGKNKTAELSKKLICNKSASSGYHPISLSVTYEYVKAGATEQGTAEATFTVKTAAKKHDSSVSLTPRLVVGSFNYGNKSIRGGKKFTLNFTIKNNSKSIKAKNVIIKLSGGDVFVVADGTDTISVNNINPNSTVTVSKKFNCLNTAQSGVHPITASISYEYIEGGQKQSGTDDLTMSVPVVQPDKVMFTSIDLADKTINTGDETDCAFSIVNTGKTVLNNGSIKVVDESGTELNSSYIGTIEAGAQYSSNYNLPITMNEPGDYKLTLVFEYENDNADKKRIKQTFKVHVEDYTDPFPTDPTDTLDDKGDDDSSSSKTKVIIGVVAGVVGAVVIVAVIVKKKKKHNKKGKVDFNEEI</sequence>
<evidence type="ECO:0000256" key="2">
    <source>
        <dbReference type="SAM" id="Phobius"/>
    </source>
</evidence>
<feature type="signal peptide" evidence="3">
    <location>
        <begin position="1"/>
        <end position="26"/>
    </location>
</feature>
<evidence type="ECO:0000256" key="1">
    <source>
        <dbReference type="SAM" id="MobiDB-lite"/>
    </source>
</evidence>
<feature type="region of interest" description="Disordered" evidence="1">
    <location>
        <begin position="507"/>
        <end position="529"/>
    </location>
</feature>
<evidence type="ECO:0000313" key="5">
    <source>
        <dbReference type="Proteomes" id="UP000190657"/>
    </source>
</evidence>
<gene>
    <name evidence="4" type="ORF">SAMN02745114_01672</name>
</gene>
<keyword evidence="2" id="KW-1133">Transmembrane helix</keyword>
<dbReference type="Proteomes" id="UP000190657">
    <property type="component" value="Unassembled WGS sequence"/>
</dbReference>
<dbReference type="RefSeq" id="WP_078769095.1">
    <property type="nucleotide sequence ID" value="NZ_FUWW01000027.1"/>
</dbReference>
<keyword evidence="3" id="KW-0732">Signal</keyword>
<evidence type="ECO:0000256" key="3">
    <source>
        <dbReference type="SAM" id="SignalP"/>
    </source>
</evidence>
<keyword evidence="2" id="KW-0812">Transmembrane</keyword>
<proteinExistence type="predicted"/>
<keyword evidence="2" id="KW-0472">Membrane</keyword>
<accession>A0A1T4NQG2</accession>
<keyword evidence="5" id="KW-1185">Reference proteome</keyword>
<dbReference type="STRING" id="290054.SAMN02745114_01672"/>
<protein>
    <submittedName>
        <fullName evidence="4">Uncharacterized conserved protein</fullName>
    </submittedName>
</protein>
<feature type="transmembrane region" description="Helical" evidence="2">
    <location>
        <begin position="534"/>
        <end position="553"/>
    </location>
</feature>
<reference evidence="4 5" key="1">
    <citation type="submission" date="2017-02" db="EMBL/GenBank/DDBJ databases">
        <authorList>
            <person name="Peterson S.W."/>
        </authorList>
    </citation>
    <scope>NUCLEOTIDE SEQUENCE [LARGE SCALE GENOMIC DNA]</scope>
    <source>
        <strain evidence="4 5">ATCC 51222</strain>
    </source>
</reference>
<feature type="chain" id="PRO_5012256226" evidence="3">
    <location>
        <begin position="27"/>
        <end position="571"/>
    </location>
</feature>
<dbReference type="PANTHER" id="PTHR35902">
    <property type="entry name" value="S-LAYER DOMAIN-LIKE PROTEIN-RELATED"/>
    <property type="match status" value="1"/>
</dbReference>
<dbReference type="OrthoDB" id="1704454at2"/>
<dbReference type="AlphaFoldDB" id="A0A1T4NQG2"/>
<dbReference type="EMBL" id="FUWW01000027">
    <property type="protein sequence ID" value="SJZ81454.1"/>
    <property type="molecule type" value="Genomic_DNA"/>
</dbReference>
<name>A0A1T4NQG2_9FIRM</name>
<organism evidence="4 5">
    <name type="scientific">Eubacterium coprostanoligenes</name>
    <dbReference type="NCBI Taxonomy" id="290054"/>
    <lineage>
        <taxon>Bacteria</taxon>
        <taxon>Bacillati</taxon>
        <taxon>Bacillota</taxon>
        <taxon>Clostridia</taxon>
        <taxon>Eubacteriales</taxon>
        <taxon>Eubacteriaceae</taxon>
        <taxon>Eubacterium</taxon>
    </lineage>
</organism>